<evidence type="ECO:0000256" key="1">
    <source>
        <dbReference type="SAM" id="Phobius"/>
    </source>
</evidence>
<organism evidence="2 3">
    <name type="scientific">Pontibacillus halophilus JSM 076056 = DSM 19796</name>
    <dbReference type="NCBI Taxonomy" id="1385510"/>
    <lineage>
        <taxon>Bacteria</taxon>
        <taxon>Bacillati</taxon>
        <taxon>Bacillota</taxon>
        <taxon>Bacilli</taxon>
        <taxon>Bacillales</taxon>
        <taxon>Bacillaceae</taxon>
        <taxon>Pontibacillus</taxon>
    </lineage>
</organism>
<name>A0A0A5HW69_9BACI</name>
<feature type="transmembrane region" description="Helical" evidence="1">
    <location>
        <begin position="40"/>
        <end position="59"/>
    </location>
</feature>
<dbReference type="STRING" id="1385510.GCA_000425205_03743"/>
<evidence type="ECO:0000313" key="2">
    <source>
        <dbReference type="EMBL" id="KGX87882.1"/>
    </source>
</evidence>
<accession>A0A0A5HW69</accession>
<keyword evidence="1" id="KW-0472">Membrane</keyword>
<dbReference type="AlphaFoldDB" id="A0A0A5HW69"/>
<protein>
    <submittedName>
        <fullName evidence="2">Uncharacterized protein</fullName>
    </submittedName>
</protein>
<feature type="transmembrane region" description="Helical" evidence="1">
    <location>
        <begin position="79"/>
        <end position="100"/>
    </location>
</feature>
<proteinExistence type="predicted"/>
<comment type="caution">
    <text evidence="2">The sequence shown here is derived from an EMBL/GenBank/DDBJ whole genome shotgun (WGS) entry which is preliminary data.</text>
</comment>
<feature type="transmembrane region" description="Helical" evidence="1">
    <location>
        <begin position="6"/>
        <end position="28"/>
    </location>
</feature>
<sequence length="112" mass="12705">MGPAETVSPVFLIFYYLLFALTLAMALYCIRRRILINSSILASALSLLIPLLNILFTIDRDPMLNEMQHLAYGLQQGEIWTLLIFGGSFYLLIYWTLVFVKLGSGNRTEGLQ</sequence>
<keyword evidence="1" id="KW-0812">Transmembrane</keyword>
<dbReference type="RefSeq" id="WP_026801882.1">
    <property type="nucleotide sequence ID" value="NZ_AULI01000031.1"/>
</dbReference>
<dbReference type="Proteomes" id="UP000030528">
    <property type="component" value="Unassembled WGS sequence"/>
</dbReference>
<dbReference type="EMBL" id="AVPE01000029">
    <property type="protein sequence ID" value="KGX87882.1"/>
    <property type="molecule type" value="Genomic_DNA"/>
</dbReference>
<reference evidence="2 3" key="1">
    <citation type="submission" date="2013-08" db="EMBL/GenBank/DDBJ databases">
        <authorList>
            <person name="Huang J."/>
            <person name="Wang G."/>
        </authorList>
    </citation>
    <scope>NUCLEOTIDE SEQUENCE [LARGE SCALE GENOMIC DNA]</scope>
    <source>
        <strain evidence="2 3">JSM 076056</strain>
    </source>
</reference>
<dbReference type="eggNOG" id="ENOG50337YU">
    <property type="taxonomic scope" value="Bacteria"/>
</dbReference>
<evidence type="ECO:0000313" key="3">
    <source>
        <dbReference type="Proteomes" id="UP000030528"/>
    </source>
</evidence>
<keyword evidence="1" id="KW-1133">Transmembrane helix</keyword>
<keyword evidence="3" id="KW-1185">Reference proteome</keyword>
<gene>
    <name evidence="2" type="ORF">N781_11545</name>
</gene>